<evidence type="ECO:0000256" key="1">
    <source>
        <dbReference type="SAM" id="Phobius"/>
    </source>
</evidence>
<keyword evidence="3" id="KW-1185">Reference proteome</keyword>
<keyword evidence="1" id="KW-0472">Membrane</keyword>
<protein>
    <submittedName>
        <fullName evidence="2">Uncharacterized protein</fullName>
    </submittedName>
</protein>
<feature type="transmembrane region" description="Helical" evidence="1">
    <location>
        <begin position="23"/>
        <end position="41"/>
    </location>
</feature>
<organism evidence="2 3">
    <name type="scientific">Puccinia sorghi</name>
    <dbReference type="NCBI Taxonomy" id="27349"/>
    <lineage>
        <taxon>Eukaryota</taxon>
        <taxon>Fungi</taxon>
        <taxon>Dikarya</taxon>
        <taxon>Basidiomycota</taxon>
        <taxon>Pucciniomycotina</taxon>
        <taxon>Pucciniomycetes</taxon>
        <taxon>Pucciniales</taxon>
        <taxon>Pucciniaceae</taxon>
        <taxon>Puccinia</taxon>
    </lineage>
</organism>
<evidence type="ECO:0000313" key="2">
    <source>
        <dbReference type="EMBL" id="KNZ58883.1"/>
    </source>
</evidence>
<feature type="transmembrane region" description="Helical" evidence="1">
    <location>
        <begin position="444"/>
        <end position="463"/>
    </location>
</feature>
<reference evidence="2 3" key="1">
    <citation type="submission" date="2015-08" db="EMBL/GenBank/DDBJ databases">
        <title>Next Generation Sequencing and Analysis of the Genome of Puccinia sorghi L Schw, the Causal Agent of Maize Common Rust.</title>
        <authorList>
            <person name="Rochi L."/>
            <person name="Burguener G."/>
            <person name="Darino M."/>
            <person name="Turjanski A."/>
            <person name="Kreff E."/>
            <person name="Dieguez M.J."/>
            <person name="Sacco F."/>
        </authorList>
    </citation>
    <scope>NUCLEOTIDE SEQUENCE [LARGE SCALE GENOMIC DNA]</scope>
    <source>
        <strain evidence="2 3">RO10H11247</strain>
    </source>
</reference>
<dbReference type="EMBL" id="LAVV01006660">
    <property type="protein sequence ID" value="KNZ58883.1"/>
    <property type="molecule type" value="Genomic_DNA"/>
</dbReference>
<dbReference type="VEuPathDB" id="FungiDB:VP01_1840g1"/>
<keyword evidence="1" id="KW-0812">Transmembrane</keyword>
<feature type="transmembrane region" description="Helical" evidence="1">
    <location>
        <begin position="116"/>
        <end position="136"/>
    </location>
</feature>
<keyword evidence="1" id="KW-1133">Transmembrane helix</keyword>
<feature type="transmembrane region" description="Helical" evidence="1">
    <location>
        <begin position="172"/>
        <end position="193"/>
    </location>
</feature>
<sequence length="554" mass="64005">MTLFGRSLHTSDFLRLPHVVRSFQHLLIALNGVHLALLLLLRNSFFLSNAGNLVVELLYFQSHSEFKKSFTLNLYLIFSWNFGPLFAQVPLGVQKKSKGLHIDRCNHQSQVKNKKFSLTISTFNIIWTGVLATEVISTYLLFLKYLILLNIMEITPRLLFHIPDIQQDNSNLLFIFVFILPDFVLPLHVLITYQEYALKIYIQTSCTAKRKTCSTACITVLPKRLHMQTCAVWMAAWLEHAACQLQAVEQVFLKPVITQLLQSLRVECRASPVPQGRQLELKKKVKNNLVCCFHFRDIDSKAFSHLQVRPRALPLDASGFWKHQIYEKIKRCKENTSNFLDELEVLPVIGQRRSRRMALVLSTRLAQLAEKDGKKPIDELSSYQTVKAKRAKILLGLDKLNKKKKTSQKGMSRVTTAHIRLLLYYYKMILRIIKIKKTCEWKTIWPIILFLFQIGVALVLKLFPATLTVSLHYAALHNLKNSYQINFKINSGPLCYNNQLKLTHNEHTTNQFVIEKTAALRIEPDTKKLTGPCICVWKYRMERKKKSLLSELVG</sequence>
<accession>A0A0L6VDS6</accession>
<proteinExistence type="predicted"/>
<dbReference type="AlphaFoldDB" id="A0A0L6VDS6"/>
<comment type="caution">
    <text evidence="2">The sequence shown here is derived from an EMBL/GenBank/DDBJ whole genome shotgun (WGS) entry which is preliminary data.</text>
</comment>
<gene>
    <name evidence="2" type="ORF">VP01_1840g1</name>
</gene>
<evidence type="ECO:0000313" key="3">
    <source>
        <dbReference type="Proteomes" id="UP000037035"/>
    </source>
</evidence>
<name>A0A0L6VDS6_9BASI</name>
<dbReference type="Proteomes" id="UP000037035">
    <property type="component" value="Unassembled WGS sequence"/>
</dbReference>